<evidence type="ECO:0000313" key="3">
    <source>
        <dbReference type="EMBL" id="EDM74747.1"/>
    </source>
</evidence>
<accession>A6GHD2</accession>
<gene>
    <name evidence="3" type="ORF">PPSIR1_35527</name>
</gene>
<dbReference type="AlphaFoldDB" id="A6GHD2"/>
<keyword evidence="2" id="KW-0732">Signal</keyword>
<feature type="compositionally biased region" description="Low complexity" evidence="1">
    <location>
        <begin position="39"/>
        <end position="65"/>
    </location>
</feature>
<name>A6GHD2_9BACT</name>
<evidence type="ECO:0000313" key="4">
    <source>
        <dbReference type="Proteomes" id="UP000005801"/>
    </source>
</evidence>
<keyword evidence="4" id="KW-1185">Reference proteome</keyword>
<feature type="compositionally biased region" description="Low complexity" evidence="1">
    <location>
        <begin position="16"/>
        <end position="29"/>
    </location>
</feature>
<evidence type="ECO:0008006" key="5">
    <source>
        <dbReference type="Google" id="ProtNLM"/>
    </source>
</evidence>
<dbReference type="Proteomes" id="UP000005801">
    <property type="component" value="Unassembled WGS sequence"/>
</dbReference>
<proteinExistence type="predicted"/>
<protein>
    <recommendedName>
        <fullName evidence="5">Outer membrane protein beta-barrel domain-containing protein</fullName>
    </recommendedName>
</protein>
<comment type="caution">
    <text evidence="3">The sequence shown here is derived from an EMBL/GenBank/DDBJ whole genome shotgun (WGS) entry which is preliminary data.</text>
</comment>
<reference evidence="3 4" key="1">
    <citation type="submission" date="2007-06" db="EMBL/GenBank/DDBJ databases">
        <authorList>
            <person name="Shimkets L."/>
            <person name="Ferriera S."/>
            <person name="Johnson J."/>
            <person name="Kravitz S."/>
            <person name="Beeson K."/>
            <person name="Sutton G."/>
            <person name="Rogers Y.-H."/>
            <person name="Friedman R."/>
            <person name="Frazier M."/>
            <person name="Venter J.C."/>
        </authorList>
    </citation>
    <scope>NUCLEOTIDE SEQUENCE [LARGE SCALE GENOMIC DNA]</scope>
    <source>
        <strain evidence="3 4">SIR-1</strain>
    </source>
</reference>
<feature type="region of interest" description="Disordered" evidence="1">
    <location>
        <begin position="15"/>
        <end position="68"/>
    </location>
</feature>
<sequence>MLTLSLSLSALGVTLAPPAAEGETATGEAIAVDASDGDAQAQPEASEAGEAPAEAPAEASTATPPIDEPDFEQEEAYAEAEPYDDYDYEDYEYVAPKRTMSLTNGYIGLGLAPGMTFYNQGFHPNTRFEIEGGGVLSHDTRDLGVMLGAVAHVTPYYERKAPSWGVDITSTAILGPIYVRTGIGALGGLPRRHRLHETAAAVGGVVGAGLIFDADDAMYRIGLDYDIRVNTHLEPVHTGFVTLRIGCCRD</sequence>
<evidence type="ECO:0000256" key="2">
    <source>
        <dbReference type="SAM" id="SignalP"/>
    </source>
</evidence>
<evidence type="ECO:0000256" key="1">
    <source>
        <dbReference type="SAM" id="MobiDB-lite"/>
    </source>
</evidence>
<organism evidence="3 4">
    <name type="scientific">Plesiocystis pacifica SIR-1</name>
    <dbReference type="NCBI Taxonomy" id="391625"/>
    <lineage>
        <taxon>Bacteria</taxon>
        <taxon>Pseudomonadati</taxon>
        <taxon>Myxococcota</taxon>
        <taxon>Polyangia</taxon>
        <taxon>Nannocystales</taxon>
        <taxon>Nannocystaceae</taxon>
        <taxon>Plesiocystis</taxon>
    </lineage>
</organism>
<feature type="chain" id="PRO_5002694028" description="Outer membrane protein beta-barrel domain-containing protein" evidence="2">
    <location>
        <begin position="20"/>
        <end position="250"/>
    </location>
</feature>
<dbReference type="EMBL" id="ABCS01000117">
    <property type="protein sequence ID" value="EDM74747.1"/>
    <property type="molecule type" value="Genomic_DNA"/>
</dbReference>
<feature type="signal peptide" evidence="2">
    <location>
        <begin position="1"/>
        <end position="19"/>
    </location>
</feature>